<evidence type="ECO:0000259" key="1">
    <source>
        <dbReference type="Pfam" id="PF21832"/>
    </source>
</evidence>
<accession>A0A533IGB1</accession>
<organism evidence="2 3">
    <name type="scientific">Paracoccus denitrificans</name>
    <dbReference type="NCBI Taxonomy" id="266"/>
    <lineage>
        <taxon>Bacteria</taxon>
        <taxon>Pseudomonadati</taxon>
        <taxon>Pseudomonadota</taxon>
        <taxon>Alphaproteobacteria</taxon>
        <taxon>Rhodobacterales</taxon>
        <taxon>Paracoccaceae</taxon>
        <taxon>Paracoccus</taxon>
    </lineage>
</organism>
<evidence type="ECO:0000313" key="3">
    <source>
        <dbReference type="Proteomes" id="UP000315344"/>
    </source>
</evidence>
<dbReference type="Pfam" id="PF21832">
    <property type="entry name" value="DUF6892"/>
    <property type="match status" value="1"/>
</dbReference>
<evidence type="ECO:0000313" key="2">
    <source>
        <dbReference type="EMBL" id="TKW68608.1"/>
    </source>
</evidence>
<reference evidence="2 3" key="1">
    <citation type="journal article" date="2017" name="Nat. Commun.">
        <title>In situ click chemistry generation of cyclooxygenase-2 inhibitors.</title>
        <authorList>
            <person name="Bhardwaj A."/>
            <person name="Kaur J."/>
            <person name="Wuest M."/>
            <person name="Wuest F."/>
        </authorList>
    </citation>
    <scope>NUCLEOTIDE SEQUENCE [LARGE SCALE GENOMIC DNA]</scope>
    <source>
        <strain evidence="2">S2_012_000_R3_94</strain>
    </source>
</reference>
<dbReference type="InterPro" id="IPR054187">
    <property type="entry name" value="DUF6892"/>
</dbReference>
<proteinExistence type="predicted"/>
<sequence length="104" mass="11121">MIPEAETYFRNLAIPEHLLASIESLHLSSGLGGGSKVMYQLWPFWDPGCGDDAIPVTEEAAGDLDLLPNLRVITGLENGKPGPVLLQALKARGIALRPEEDDGA</sequence>
<comment type="caution">
    <text evidence="2">The sequence shown here is derived from an EMBL/GenBank/DDBJ whole genome shotgun (WGS) entry which is preliminary data.</text>
</comment>
<feature type="domain" description="DUF6892" evidence="1">
    <location>
        <begin position="1"/>
        <end position="95"/>
    </location>
</feature>
<dbReference type="EMBL" id="VAFL01000001">
    <property type="protein sequence ID" value="TKW68608.1"/>
    <property type="molecule type" value="Genomic_DNA"/>
</dbReference>
<dbReference type="AlphaFoldDB" id="A0A533IGB1"/>
<name>A0A533IGB1_PARDE</name>
<protein>
    <recommendedName>
        <fullName evidence="1">DUF6892 domain-containing protein</fullName>
    </recommendedName>
</protein>
<gene>
    <name evidence="2" type="ORF">DI616_01020</name>
</gene>
<dbReference type="Proteomes" id="UP000315344">
    <property type="component" value="Unassembled WGS sequence"/>
</dbReference>